<dbReference type="Gene3D" id="1.20.144.10">
    <property type="entry name" value="Phosphatidic acid phosphatase type 2/haloperoxidase"/>
    <property type="match status" value="2"/>
</dbReference>
<keyword evidence="1" id="KW-1133">Transmembrane helix</keyword>
<dbReference type="AlphaFoldDB" id="A0A5P0ZK34"/>
<protein>
    <submittedName>
        <fullName evidence="3">Phosphatase PAP2 family protein</fullName>
    </submittedName>
</protein>
<feature type="transmembrane region" description="Helical" evidence="1">
    <location>
        <begin position="87"/>
        <end position="107"/>
    </location>
</feature>
<dbReference type="EMBL" id="VDFM01000019">
    <property type="protein sequence ID" value="MQS53476.1"/>
    <property type="molecule type" value="Genomic_DNA"/>
</dbReference>
<dbReference type="PANTHER" id="PTHR14969:SF13">
    <property type="entry name" value="AT30094P"/>
    <property type="match status" value="1"/>
</dbReference>
<dbReference type="Proteomes" id="UP000380386">
    <property type="component" value="Unassembled WGS sequence"/>
</dbReference>
<feature type="transmembrane region" description="Helical" evidence="1">
    <location>
        <begin position="155"/>
        <end position="177"/>
    </location>
</feature>
<feature type="transmembrane region" description="Helical" evidence="1">
    <location>
        <begin position="7"/>
        <end position="26"/>
    </location>
</feature>
<organism evidence="3 4">
    <name type="scientific">Companilactobacillus mishanensis</name>
    <dbReference type="NCBI Taxonomy" id="2486008"/>
    <lineage>
        <taxon>Bacteria</taxon>
        <taxon>Bacillati</taxon>
        <taxon>Bacillota</taxon>
        <taxon>Bacilli</taxon>
        <taxon>Lactobacillales</taxon>
        <taxon>Lactobacillaceae</taxon>
        <taxon>Companilactobacillus</taxon>
    </lineage>
</organism>
<evidence type="ECO:0000313" key="4">
    <source>
        <dbReference type="Proteomes" id="UP000380386"/>
    </source>
</evidence>
<keyword evidence="1" id="KW-0472">Membrane</keyword>
<gene>
    <name evidence="3" type="ORF">FHL02_10625</name>
</gene>
<dbReference type="SUPFAM" id="SSF48317">
    <property type="entry name" value="Acid phosphatase/Vanadium-dependent haloperoxidase"/>
    <property type="match status" value="1"/>
</dbReference>
<evidence type="ECO:0000313" key="3">
    <source>
        <dbReference type="EMBL" id="MQS53476.1"/>
    </source>
</evidence>
<evidence type="ECO:0000259" key="2">
    <source>
        <dbReference type="SMART" id="SM00014"/>
    </source>
</evidence>
<dbReference type="OrthoDB" id="9789113at2"/>
<comment type="caution">
    <text evidence="3">The sequence shown here is derived from an EMBL/GenBank/DDBJ whole genome shotgun (WGS) entry which is preliminary data.</text>
</comment>
<feature type="transmembrane region" description="Helical" evidence="1">
    <location>
        <begin position="60"/>
        <end position="80"/>
    </location>
</feature>
<dbReference type="InterPro" id="IPR036938">
    <property type="entry name" value="PAP2/HPO_sf"/>
</dbReference>
<feature type="domain" description="Phosphatidic acid phosphatase type 2/haloperoxidase" evidence="2">
    <location>
        <begin position="86"/>
        <end position="198"/>
    </location>
</feature>
<reference evidence="3 4" key="1">
    <citation type="journal article" date="2019" name="Syst. Appl. Microbiol.">
        <title>Polyphasic characterization of two novel Lactobacillus spp. isolated from blown salami packages: Description of Lactobacillus halodurans sp. nov. and Lactobacillus salsicarnum sp. nov.</title>
        <authorList>
            <person name="Schuster J.A."/>
            <person name="Klingl A."/>
            <person name="Vogel R.F."/>
            <person name="Ehrmann M.A."/>
        </authorList>
    </citation>
    <scope>NUCLEOTIDE SEQUENCE [LARGE SCALE GENOMIC DNA]</scope>
    <source>
        <strain evidence="3 4">TMW 1.2118</strain>
    </source>
</reference>
<proteinExistence type="predicted"/>
<feature type="transmembrane region" description="Helical" evidence="1">
    <location>
        <begin position="127"/>
        <end position="148"/>
    </location>
</feature>
<accession>A0A5P0ZK34</accession>
<name>A0A5P0ZK34_9LACO</name>
<dbReference type="CDD" id="cd03392">
    <property type="entry name" value="PAP2_like_2"/>
    <property type="match status" value="1"/>
</dbReference>
<evidence type="ECO:0000256" key="1">
    <source>
        <dbReference type="SAM" id="Phobius"/>
    </source>
</evidence>
<dbReference type="PANTHER" id="PTHR14969">
    <property type="entry name" value="SPHINGOSINE-1-PHOSPHATE PHOSPHOHYDROLASE"/>
    <property type="match status" value="1"/>
</dbReference>
<dbReference type="SMART" id="SM00014">
    <property type="entry name" value="acidPPc"/>
    <property type="match status" value="1"/>
</dbReference>
<feature type="transmembrane region" description="Helical" evidence="1">
    <location>
        <begin position="183"/>
        <end position="201"/>
    </location>
</feature>
<keyword evidence="1" id="KW-0812">Transmembrane</keyword>
<sequence length="220" mass="25071">MKLSKVLYYLNSLLLVIFVIWTISVANHATFISQFDNYWISAIYHHTNASLFTLTTFTEIGGTVSTIIITIVMVILLCYFKYYYSAMFLAFTKIAVVIVNTIIKYWIRRPRPSHHHYVFESGFSYPSGHSSSALSLYVPLLIISIYIFRKISLKILIGIATSLLFIIIGYSRVFLGVHYPSDIIGGYLLAATVVSIIYTLFRSKDPVIFNLKGIKHKSNN</sequence>
<dbReference type="Pfam" id="PF01569">
    <property type="entry name" value="PAP2"/>
    <property type="match status" value="1"/>
</dbReference>
<dbReference type="InterPro" id="IPR000326">
    <property type="entry name" value="PAP2/HPO"/>
</dbReference>
<dbReference type="RefSeq" id="WP_153383929.1">
    <property type="nucleotide sequence ID" value="NZ_VDFM01000019.1"/>
</dbReference>